<dbReference type="EMBL" id="QKKF02017192">
    <property type="protein sequence ID" value="RZF41137.1"/>
    <property type="molecule type" value="Genomic_DNA"/>
</dbReference>
<proteinExistence type="predicted"/>
<sequence length="231" mass="25243">MRHESGVIGLGYGYEEAGYSMIGLVRVSSGWIQAKVAPFYCEKRNDAVAAARGSDVGGFGEGGPGRGVGGIRPLRRSRQHSTMESASCASDIFPSLLPLNFTLIIDSTTVKIRVHFDVESERRSSRAAGETTSSELHTGNTFWINKLLVCKNTLDPGCIVSVATKAGVDVVCCGSKSQHLAYSKRFGDRRIHFLQQPTARFIAAFSRQFMIVKEDVPFPNLPFLPPPYIEL</sequence>
<accession>A0A482X5V1</accession>
<evidence type="ECO:0000313" key="1">
    <source>
        <dbReference type="EMBL" id="RZF41137.1"/>
    </source>
</evidence>
<organism evidence="1 2">
    <name type="scientific">Laodelphax striatellus</name>
    <name type="common">Small brown planthopper</name>
    <name type="synonym">Delphax striatella</name>
    <dbReference type="NCBI Taxonomy" id="195883"/>
    <lineage>
        <taxon>Eukaryota</taxon>
        <taxon>Metazoa</taxon>
        <taxon>Ecdysozoa</taxon>
        <taxon>Arthropoda</taxon>
        <taxon>Hexapoda</taxon>
        <taxon>Insecta</taxon>
        <taxon>Pterygota</taxon>
        <taxon>Neoptera</taxon>
        <taxon>Paraneoptera</taxon>
        <taxon>Hemiptera</taxon>
        <taxon>Auchenorrhyncha</taxon>
        <taxon>Fulgoroidea</taxon>
        <taxon>Delphacidae</taxon>
        <taxon>Criomorphinae</taxon>
        <taxon>Laodelphax</taxon>
    </lineage>
</organism>
<name>A0A482X5V1_LAOST</name>
<evidence type="ECO:0000313" key="2">
    <source>
        <dbReference type="Proteomes" id="UP000291343"/>
    </source>
</evidence>
<dbReference type="AlphaFoldDB" id="A0A482X5V1"/>
<protein>
    <submittedName>
        <fullName evidence="1">Uncharacterized protein</fullName>
    </submittedName>
</protein>
<keyword evidence="2" id="KW-1185">Reference proteome</keyword>
<comment type="caution">
    <text evidence="1">The sequence shown here is derived from an EMBL/GenBank/DDBJ whole genome shotgun (WGS) entry which is preliminary data.</text>
</comment>
<dbReference type="InParanoid" id="A0A482X5V1"/>
<gene>
    <name evidence="1" type="ORF">LSTR_LSTR010789</name>
</gene>
<dbReference type="Proteomes" id="UP000291343">
    <property type="component" value="Unassembled WGS sequence"/>
</dbReference>
<reference evidence="1 2" key="1">
    <citation type="journal article" date="2017" name="Gigascience">
        <title>Genome sequence of the small brown planthopper, Laodelphax striatellus.</title>
        <authorList>
            <person name="Zhu J."/>
            <person name="Jiang F."/>
            <person name="Wang X."/>
            <person name="Yang P."/>
            <person name="Bao Y."/>
            <person name="Zhao W."/>
            <person name="Wang W."/>
            <person name="Lu H."/>
            <person name="Wang Q."/>
            <person name="Cui N."/>
            <person name="Li J."/>
            <person name="Chen X."/>
            <person name="Luo L."/>
            <person name="Yu J."/>
            <person name="Kang L."/>
            <person name="Cui F."/>
        </authorList>
    </citation>
    <scope>NUCLEOTIDE SEQUENCE [LARGE SCALE GENOMIC DNA]</scope>
    <source>
        <strain evidence="1">Lst14</strain>
    </source>
</reference>